<keyword evidence="7 14" id="KW-0862">Zinc</keyword>
<dbReference type="Gene3D" id="3.30.2010.10">
    <property type="entry name" value="Metalloproteases ('zincins'), catalytic domain"/>
    <property type="match status" value="1"/>
</dbReference>
<evidence type="ECO:0000256" key="4">
    <source>
        <dbReference type="ARBA" id="ARBA00022723"/>
    </source>
</evidence>
<dbReference type="VEuPathDB" id="FungiDB:CXQ85_003727"/>
<evidence type="ECO:0000256" key="11">
    <source>
        <dbReference type="ARBA" id="ARBA00044456"/>
    </source>
</evidence>
<keyword evidence="6 15" id="KW-0256">Endoplasmic reticulum</keyword>
<feature type="binding site" evidence="14">
    <location>
        <position position="302"/>
    </location>
    <ligand>
        <name>Zn(2+)</name>
        <dbReference type="ChEBI" id="CHEBI:29105"/>
        <note>catalytic</note>
    </ligand>
</feature>
<evidence type="ECO:0000256" key="12">
    <source>
        <dbReference type="ARBA" id="ARBA00060927"/>
    </source>
</evidence>
<evidence type="ECO:0000256" key="3">
    <source>
        <dbReference type="ARBA" id="ARBA00022692"/>
    </source>
</evidence>
<name>A0A2V1AZE3_9ASCO</name>
<evidence type="ECO:0000256" key="9">
    <source>
        <dbReference type="ARBA" id="ARBA00023049"/>
    </source>
</evidence>
<keyword evidence="2 15" id="KW-0645">Protease</keyword>
<dbReference type="Proteomes" id="UP000244309">
    <property type="component" value="Unassembled WGS sequence"/>
</dbReference>
<comment type="similarity">
    <text evidence="12 15">Belongs to the peptidase M48A family.</text>
</comment>
<comment type="caution">
    <text evidence="15">Lacks conserved residue(s) required for the propagation of feature annotation.</text>
</comment>
<evidence type="ECO:0000259" key="16">
    <source>
        <dbReference type="Pfam" id="PF01435"/>
    </source>
</evidence>
<evidence type="ECO:0000256" key="5">
    <source>
        <dbReference type="ARBA" id="ARBA00022801"/>
    </source>
</evidence>
<dbReference type="RefSeq" id="XP_025344377.1">
    <property type="nucleotide sequence ID" value="XM_025487361.1"/>
</dbReference>
<dbReference type="STRING" id="45357.A0A2V1AZE3"/>
<keyword evidence="9 15" id="KW-0482">Metalloprotease</keyword>
<dbReference type="PANTHER" id="PTHR10120">
    <property type="entry name" value="CAAX PRENYL PROTEASE 1"/>
    <property type="match status" value="1"/>
</dbReference>
<dbReference type="FunFam" id="3.30.2010.10:FF:000002">
    <property type="entry name" value="CAAX prenyl protease"/>
    <property type="match status" value="1"/>
</dbReference>
<comment type="cofactor">
    <cofactor evidence="14 15">
        <name>Zn(2+)</name>
        <dbReference type="ChEBI" id="CHEBI:29105"/>
    </cofactor>
    <text evidence="14 15">Binds 1 zinc ion per subunit.</text>
</comment>
<dbReference type="GO" id="GO:0071586">
    <property type="term" value="P:CAAX-box protein processing"/>
    <property type="evidence" value="ECO:0007669"/>
    <property type="project" value="UniProtKB-UniRule"/>
</dbReference>
<evidence type="ECO:0000256" key="13">
    <source>
        <dbReference type="PIRSR" id="PIRSR627057-1"/>
    </source>
</evidence>
<dbReference type="OrthoDB" id="360839at2759"/>
<feature type="transmembrane region" description="Helical" evidence="15">
    <location>
        <begin position="313"/>
        <end position="330"/>
    </location>
</feature>
<dbReference type="GO" id="GO:0005789">
    <property type="term" value="C:endoplasmic reticulum membrane"/>
    <property type="evidence" value="ECO:0007669"/>
    <property type="project" value="UniProtKB-SubCell"/>
</dbReference>
<dbReference type="GO" id="GO:0004222">
    <property type="term" value="F:metalloendopeptidase activity"/>
    <property type="evidence" value="ECO:0007669"/>
    <property type="project" value="UniProtKB-UniRule"/>
</dbReference>
<dbReference type="EMBL" id="PKFO01000011">
    <property type="protein sequence ID" value="PVH23437.1"/>
    <property type="molecule type" value="Genomic_DNA"/>
</dbReference>
<dbReference type="GO" id="GO:0046872">
    <property type="term" value="F:metal ion binding"/>
    <property type="evidence" value="ECO:0007669"/>
    <property type="project" value="UniProtKB-UniRule"/>
</dbReference>
<feature type="transmembrane region" description="Helical" evidence="15">
    <location>
        <begin position="167"/>
        <end position="186"/>
    </location>
</feature>
<dbReference type="AlphaFoldDB" id="A0A2V1AZE3"/>
<dbReference type="Pfam" id="PF01435">
    <property type="entry name" value="Peptidase_M48"/>
    <property type="match status" value="1"/>
</dbReference>
<dbReference type="InterPro" id="IPR027057">
    <property type="entry name" value="CAXX_Prtase_1"/>
</dbReference>
<evidence type="ECO:0000256" key="10">
    <source>
        <dbReference type="ARBA" id="ARBA00023136"/>
    </source>
</evidence>
<evidence type="ECO:0000256" key="14">
    <source>
        <dbReference type="PIRSR" id="PIRSR627057-2"/>
    </source>
</evidence>
<evidence type="ECO:0000259" key="17">
    <source>
        <dbReference type="Pfam" id="PF16491"/>
    </source>
</evidence>
<feature type="binding site" evidence="14">
    <location>
        <position position="376"/>
    </location>
    <ligand>
        <name>Zn(2+)</name>
        <dbReference type="ChEBI" id="CHEBI:29105"/>
        <note>catalytic</note>
    </ligand>
</feature>
<feature type="active site" evidence="13">
    <location>
        <position position="299"/>
    </location>
</feature>
<comment type="caution">
    <text evidence="18">The sequence shown here is derived from an EMBL/GenBank/DDBJ whole genome shotgun (WGS) entry which is preliminary data.</text>
</comment>
<comment type="catalytic activity">
    <reaction evidence="11 15">
        <text>Hydrolyzes the peptide bond -P2-(S-farnesyl or geranylgeranyl)C-P1'-P2'-P3'-COOH where P1' and P2' are amino acids with aliphatic side chains and P3' is any C-terminal residue.</text>
        <dbReference type="EC" id="3.4.24.84"/>
    </reaction>
</comment>
<evidence type="ECO:0000256" key="8">
    <source>
        <dbReference type="ARBA" id="ARBA00022989"/>
    </source>
</evidence>
<evidence type="ECO:0000313" key="18">
    <source>
        <dbReference type="EMBL" id="PVH23437.1"/>
    </source>
</evidence>
<feature type="transmembrane region" description="Helical" evidence="15">
    <location>
        <begin position="12"/>
        <end position="33"/>
    </location>
</feature>
<feature type="domain" description="Peptidase M48" evidence="16">
    <location>
        <begin position="228"/>
        <end position="430"/>
    </location>
</feature>
<keyword evidence="19" id="KW-1185">Reference proteome</keyword>
<evidence type="ECO:0000256" key="6">
    <source>
        <dbReference type="ARBA" id="ARBA00022824"/>
    </source>
</evidence>
<dbReference type="InterPro" id="IPR001915">
    <property type="entry name" value="Peptidase_M48"/>
</dbReference>
<feature type="active site" description="Proton donor" evidence="13">
    <location>
        <position position="380"/>
    </location>
</feature>
<gene>
    <name evidence="18" type="ORF">CXQ85_003727</name>
</gene>
<organism evidence="18 19">
    <name type="scientific">Candidozyma haemuli</name>
    <dbReference type="NCBI Taxonomy" id="45357"/>
    <lineage>
        <taxon>Eukaryota</taxon>
        <taxon>Fungi</taxon>
        <taxon>Dikarya</taxon>
        <taxon>Ascomycota</taxon>
        <taxon>Saccharomycotina</taxon>
        <taxon>Pichiomycetes</taxon>
        <taxon>Metschnikowiaceae</taxon>
        <taxon>Candidozyma</taxon>
    </lineage>
</organism>
<keyword evidence="5 15" id="KW-0378">Hydrolase</keyword>
<evidence type="ECO:0000313" key="19">
    <source>
        <dbReference type="Proteomes" id="UP000244309"/>
    </source>
</evidence>
<comment type="function">
    <text evidence="15">Proteolytically removes the C-terminal three residues of farnesylated proteins.</text>
</comment>
<reference evidence="18 19" key="1">
    <citation type="submission" date="2017-12" db="EMBL/GenBank/DDBJ databases">
        <title>Genome Sequence of a Multidrug-Resistant Candida haemulonii Isolate from a Patient with Chronic Leg Ulcers in Israel.</title>
        <authorList>
            <person name="Chow N.A."/>
            <person name="Gade L."/>
            <person name="Batra D."/>
            <person name="Rowe L.A."/>
            <person name="Ben-Ami R."/>
            <person name="Loparev V.N."/>
            <person name="Litvintseva A.P."/>
        </authorList>
    </citation>
    <scope>NUCLEOTIDE SEQUENCE [LARGE SCALE GENOMIC DNA]</scope>
    <source>
        <strain evidence="18 19">B11899</strain>
    </source>
</reference>
<protein>
    <recommendedName>
        <fullName evidence="15">CAAX prenyl protease</fullName>
        <ecNumber evidence="15">3.4.24.84</ecNumber>
    </recommendedName>
</protein>
<accession>A0A2V1AZE3</accession>
<keyword evidence="4 14" id="KW-0479">Metal-binding</keyword>
<evidence type="ECO:0000256" key="15">
    <source>
        <dbReference type="RuleBase" id="RU366005"/>
    </source>
</evidence>
<dbReference type="InterPro" id="IPR032456">
    <property type="entry name" value="Peptidase_M48_N"/>
</dbReference>
<evidence type="ECO:0000256" key="7">
    <source>
        <dbReference type="ARBA" id="ARBA00022833"/>
    </source>
</evidence>
<comment type="subcellular location">
    <subcellularLocation>
        <location evidence="1 15">Endoplasmic reticulum membrane</location>
        <topology evidence="1 15">Multi-pass membrane protein</topology>
    </subcellularLocation>
</comment>
<feature type="domain" description="CAAX prenyl protease 1 N-terminal" evidence="17">
    <location>
        <begin position="36"/>
        <end position="225"/>
    </location>
</feature>
<evidence type="ECO:0000256" key="2">
    <source>
        <dbReference type="ARBA" id="ARBA00022670"/>
    </source>
</evidence>
<dbReference type="Pfam" id="PF16491">
    <property type="entry name" value="Peptidase_M48_N"/>
    <property type="match status" value="1"/>
</dbReference>
<feature type="binding site" evidence="14">
    <location>
        <position position="298"/>
    </location>
    <ligand>
        <name>Zn(2+)</name>
        <dbReference type="ChEBI" id="CHEBI:29105"/>
        <note>catalytic</note>
    </ligand>
</feature>
<evidence type="ECO:0000256" key="1">
    <source>
        <dbReference type="ARBA" id="ARBA00004477"/>
    </source>
</evidence>
<dbReference type="EC" id="3.4.24.84" evidence="15"/>
<keyword evidence="10 15" id="KW-0472">Membrane</keyword>
<dbReference type="CDD" id="cd07343">
    <property type="entry name" value="M48A_Zmpste24p_like"/>
    <property type="match status" value="1"/>
</dbReference>
<keyword evidence="3 15" id="KW-0812">Transmembrane</keyword>
<sequence>MSFPSSFDTSKIDWNAIATQFVVADFVFHAYLIQRQYRVTFIENVPKVVEKEVASGSFIKSQRYARDKLKLDLARKIITFLEELAILHFGLMPQIWHVSGVYLSLISEIRYLHGISGSEALQSVLFIVIKKTISRIIEIPLDYAHTFVLEERWEFNRMTRSKFYRDSALSLVISDLIYALAVFVFVKIVDFFGANFLIYTIFAAVAGFLLFQTILPNVILPLFHKFTPLEDGKLKTAIEELAKRNGFPTSNIFVIDGSTTSTHANAFFSGLPWNKQIALYDTLIHKFTTSEIIAVLAHELGHWKLGHVFQMNIHLQVILALNFALFSAFFESSSLAGAFGFAKPSPAINFILFTYLTWPLDTCTSISRNLLVRRNEYQADNYAKDQGYKDEIASGLIRLNSDSLDALYTDWLYSICNSSHPTLVERLVAIGYEPQKKVRKELKVLKEEEDATGNTEE</sequence>
<proteinExistence type="inferred from homology"/>
<feature type="transmembrane region" description="Helical" evidence="15">
    <location>
        <begin position="192"/>
        <end position="215"/>
    </location>
</feature>
<keyword evidence="8 15" id="KW-1133">Transmembrane helix</keyword>
<dbReference type="GeneID" id="37009057"/>